<dbReference type="SUPFAM" id="SSF56601">
    <property type="entry name" value="beta-lactamase/transpeptidase-like"/>
    <property type="match status" value="1"/>
</dbReference>
<dbReference type="InterPro" id="IPR001466">
    <property type="entry name" value="Beta-lactam-related"/>
</dbReference>
<feature type="signal peptide" evidence="1">
    <location>
        <begin position="1"/>
        <end position="22"/>
    </location>
</feature>
<organism evidence="3 4">
    <name type="scientific">Tahibacter amnicola</name>
    <dbReference type="NCBI Taxonomy" id="2976241"/>
    <lineage>
        <taxon>Bacteria</taxon>
        <taxon>Pseudomonadati</taxon>
        <taxon>Pseudomonadota</taxon>
        <taxon>Gammaproteobacteria</taxon>
        <taxon>Lysobacterales</taxon>
        <taxon>Rhodanobacteraceae</taxon>
        <taxon>Tahibacter</taxon>
    </lineage>
</organism>
<dbReference type="InterPro" id="IPR050491">
    <property type="entry name" value="AmpC-like"/>
</dbReference>
<evidence type="ECO:0000259" key="2">
    <source>
        <dbReference type="Pfam" id="PF00144"/>
    </source>
</evidence>
<proteinExistence type="predicted"/>
<keyword evidence="4" id="KW-1185">Reference proteome</keyword>
<dbReference type="PANTHER" id="PTHR46825:SF9">
    <property type="entry name" value="BETA-LACTAMASE-RELATED DOMAIN-CONTAINING PROTEIN"/>
    <property type="match status" value="1"/>
</dbReference>
<dbReference type="PANTHER" id="PTHR46825">
    <property type="entry name" value="D-ALANYL-D-ALANINE-CARBOXYPEPTIDASE/ENDOPEPTIDASE AMPH"/>
    <property type="match status" value="1"/>
</dbReference>
<dbReference type="Proteomes" id="UP001064632">
    <property type="component" value="Chromosome"/>
</dbReference>
<feature type="domain" description="Beta-lactamase-related" evidence="2">
    <location>
        <begin position="37"/>
        <end position="361"/>
    </location>
</feature>
<sequence>MRTSLTVVCLTLAVLFSCPASTATPVQGSPDFTAAAATAQKAVDEGTIPSAAVAVAVRGKIIYEAGFGYADKSRQRKADATTPYPIASVSKAIVATALMTLYEKQAIALDAPALGYLDPATFVRPADEPRYSVAQVLTHTSGLPTYATIDWEAAAGHPSNLAGRVATYGFVAWPPGENFEYSNLGYGLLGEIIAARGGTSLARYLDKSVFRPLKMRNSALPEGTGAPPRAAVKYDPAGNPLPPTRNDTPGAGNIYASARDLAHFGIFHLAERPRESNKPLSEATRHLMRTYREPNAAYRYYGGANYGLGWYHRTRQDKAPVVVWHEGGMPGASALLLLLPEQHLVISVLINTNDKNDVAQAVAQQLVNSIDRSLPPLRFDPVEDFLPYAGGAPWEGTWKGELVIDGDTHACSLTFNTNGTLRLDLPTKNPELLAASNELRALTQGDLLIGTAVGTLPARDVAQKKGGYILIRLIRHGDTLKGFFVAYAAPEGLRHLYPFAVTLRRADGR</sequence>
<evidence type="ECO:0000313" key="3">
    <source>
        <dbReference type="EMBL" id="UXI70533.1"/>
    </source>
</evidence>
<evidence type="ECO:0000313" key="4">
    <source>
        <dbReference type="Proteomes" id="UP001064632"/>
    </source>
</evidence>
<gene>
    <name evidence="3" type="ORF">N4264_13105</name>
</gene>
<protein>
    <submittedName>
        <fullName evidence="3">Beta-lactamase family protein</fullName>
    </submittedName>
</protein>
<dbReference type="EMBL" id="CP104694">
    <property type="protein sequence ID" value="UXI70533.1"/>
    <property type="molecule type" value="Genomic_DNA"/>
</dbReference>
<dbReference type="Gene3D" id="3.40.710.10">
    <property type="entry name" value="DD-peptidase/beta-lactamase superfamily"/>
    <property type="match status" value="1"/>
</dbReference>
<dbReference type="PROSITE" id="PS51257">
    <property type="entry name" value="PROKAR_LIPOPROTEIN"/>
    <property type="match status" value="1"/>
</dbReference>
<accession>A0ABY6BKI4</accession>
<reference evidence="3" key="1">
    <citation type="submission" date="2022-09" db="EMBL/GenBank/DDBJ databases">
        <title>Tahibacter sp. nov., isolated from a fresh water.</title>
        <authorList>
            <person name="Baek J.H."/>
            <person name="Lee J.K."/>
            <person name="Kim J.M."/>
            <person name="Jeon C.O."/>
        </authorList>
    </citation>
    <scope>NUCLEOTIDE SEQUENCE</scope>
    <source>
        <strain evidence="3">W38</strain>
    </source>
</reference>
<dbReference type="Pfam" id="PF00144">
    <property type="entry name" value="Beta-lactamase"/>
    <property type="match status" value="1"/>
</dbReference>
<evidence type="ECO:0000256" key="1">
    <source>
        <dbReference type="SAM" id="SignalP"/>
    </source>
</evidence>
<dbReference type="RefSeq" id="WP_261697481.1">
    <property type="nucleotide sequence ID" value="NZ_CP104694.1"/>
</dbReference>
<dbReference type="InterPro" id="IPR012338">
    <property type="entry name" value="Beta-lactam/transpept-like"/>
</dbReference>
<keyword evidence="1" id="KW-0732">Signal</keyword>
<feature type="chain" id="PRO_5046761715" evidence="1">
    <location>
        <begin position="23"/>
        <end position="509"/>
    </location>
</feature>
<name>A0ABY6BKI4_9GAMM</name>